<protein>
    <recommendedName>
        <fullName evidence="4">Secreted protein</fullName>
    </recommendedName>
</protein>
<evidence type="ECO:0000313" key="3">
    <source>
        <dbReference type="Proteomes" id="UP001515943"/>
    </source>
</evidence>
<sequence>MKNSARTVLATIAAVLTFGALTGAASADTRGGTPHGSHWYIGTGNAYGEVVWLDYDQNNSNDKDELVLKDDIFPSGYSVRMTVVHDSFKKTVRAYSGNSVSVQIPGLHKGEKAKFKACAWDNDDEVTCRPWTTVTE</sequence>
<comment type="caution">
    <text evidence="2">The sequence shown here is derived from an EMBL/GenBank/DDBJ whole genome shotgun (WGS) entry which is preliminary data.</text>
</comment>
<name>A0ABX1FGR8_9PSEU</name>
<gene>
    <name evidence="2" type="ORF">FXN61_15565</name>
</gene>
<evidence type="ECO:0000256" key="1">
    <source>
        <dbReference type="SAM" id="SignalP"/>
    </source>
</evidence>
<accession>A0ABX1FGR8</accession>
<evidence type="ECO:0008006" key="4">
    <source>
        <dbReference type="Google" id="ProtNLM"/>
    </source>
</evidence>
<keyword evidence="3" id="KW-1185">Reference proteome</keyword>
<keyword evidence="1" id="KW-0732">Signal</keyword>
<evidence type="ECO:0000313" key="2">
    <source>
        <dbReference type="EMBL" id="NKE58161.1"/>
    </source>
</evidence>
<reference evidence="2 3" key="1">
    <citation type="submission" date="2019-08" db="EMBL/GenBank/DDBJ databases">
        <title>Lentzea from Indian Himalayas.</title>
        <authorList>
            <person name="Mandal S."/>
            <person name="Mallick Gupta A."/>
            <person name="Maiti P.K."/>
            <person name="Sarkar J."/>
            <person name="Mandal S."/>
        </authorList>
    </citation>
    <scope>NUCLEOTIDE SEQUENCE [LARGE SCALE GENOMIC DNA]</scope>
    <source>
        <strain evidence="2 3">PSKA42</strain>
    </source>
</reference>
<proteinExistence type="predicted"/>
<feature type="chain" id="PRO_5046993734" description="Secreted protein" evidence="1">
    <location>
        <begin position="28"/>
        <end position="136"/>
    </location>
</feature>
<dbReference type="Proteomes" id="UP001515943">
    <property type="component" value="Unassembled WGS sequence"/>
</dbReference>
<dbReference type="RefSeq" id="WP_167974619.1">
    <property type="nucleotide sequence ID" value="NZ_VSRL01000047.1"/>
</dbReference>
<feature type="signal peptide" evidence="1">
    <location>
        <begin position="1"/>
        <end position="27"/>
    </location>
</feature>
<organism evidence="2 3">
    <name type="scientific">Lentzea indica</name>
    <dbReference type="NCBI Taxonomy" id="2604800"/>
    <lineage>
        <taxon>Bacteria</taxon>
        <taxon>Bacillati</taxon>
        <taxon>Actinomycetota</taxon>
        <taxon>Actinomycetes</taxon>
        <taxon>Pseudonocardiales</taxon>
        <taxon>Pseudonocardiaceae</taxon>
        <taxon>Lentzea</taxon>
    </lineage>
</organism>
<dbReference type="EMBL" id="VSRL01000047">
    <property type="protein sequence ID" value="NKE58161.1"/>
    <property type="molecule type" value="Genomic_DNA"/>
</dbReference>